<dbReference type="Gene3D" id="3.40.630.10">
    <property type="entry name" value="Zn peptidases"/>
    <property type="match status" value="1"/>
</dbReference>
<dbReference type="EMBL" id="AOHW01000045">
    <property type="protein sequence ID" value="ELY37719.1"/>
    <property type="molecule type" value="Genomic_DNA"/>
</dbReference>
<dbReference type="Pfam" id="PF01546">
    <property type="entry name" value="Peptidase_M20"/>
    <property type="match status" value="1"/>
</dbReference>
<dbReference type="InterPro" id="IPR010158">
    <property type="entry name" value="Amidase_Cbmase"/>
</dbReference>
<dbReference type="InterPro" id="IPR011650">
    <property type="entry name" value="Peptidase_M20_dimer"/>
</dbReference>
<sequence length="426" mass="46725">MIIREGRTFSSVPSLFDHMVEIDTTRLRETFETYSSIGQTDNDGLHRLTLSEEDARVRDQFVSDLEQLGLEVRIDEIGNIFGRREGQSPDAAPVLVGSHLDSQPYGGRFDGQLGVLTALEALRTFEDEEIKHERPIEIVNWTNEEGSRFKPALMGSGTFVGEFSVDKTLAETDADGVTVEEALEAIGYRGDESCEPREEIHSYLELHVEQGPILEDNEVAVGIVDGIYGMAWLEATVHGESDHAGPSPVYSRQDALVAAADVVLNVRRLSSRVADDVVTTVGELEVGPGSINVVPSSAEFTVDVRSYDDDAVAELVSCVENELDAACARENTTYDLEEIWRITHTEFSSVVRESALEAANVLNIPHQQMIGGAGHDASYLNEITDAGMLFVPSVDGKTHNEAEYTEWSDVIGGAKVFTETMRRLAS</sequence>
<evidence type="ECO:0000259" key="2">
    <source>
        <dbReference type="Pfam" id="PF07687"/>
    </source>
</evidence>
<dbReference type="SUPFAM" id="SSF55031">
    <property type="entry name" value="Bacterial exopeptidase dimerisation domain"/>
    <property type="match status" value="1"/>
</dbReference>
<comment type="caution">
    <text evidence="3">The sequence shown here is derived from an EMBL/GenBank/DDBJ whole genome shotgun (WGS) entry which is preliminary data.</text>
</comment>
<name>L9VKP7_9EURY</name>
<dbReference type="CDD" id="cd03884">
    <property type="entry name" value="M20_bAS"/>
    <property type="match status" value="1"/>
</dbReference>
<dbReference type="NCBIfam" id="NF006771">
    <property type="entry name" value="PRK09290.1-5"/>
    <property type="match status" value="1"/>
</dbReference>
<dbReference type="InterPro" id="IPR036264">
    <property type="entry name" value="Bact_exopeptidase_dim_dom"/>
</dbReference>
<evidence type="ECO:0000313" key="3">
    <source>
        <dbReference type="EMBL" id="ELY37719.1"/>
    </source>
</evidence>
<feature type="domain" description="Peptidase M20 dimerisation" evidence="2">
    <location>
        <begin position="227"/>
        <end position="328"/>
    </location>
</feature>
<dbReference type="PANTHER" id="PTHR32494">
    <property type="entry name" value="ALLANTOATE DEIMINASE-RELATED"/>
    <property type="match status" value="1"/>
</dbReference>
<evidence type="ECO:0000313" key="4">
    <source>
        <dbReference type="Proteomes" id="UP000011599"/>
    </source>
</evidence>
<dbReference type="Proteomes" id="UP000011599">
    <property type="component" value="Unassembled WGS sequence"/>
</dbReference>
<keyword evidence="1 3" id="KW-0378">Hydrolase</keyword>
<dbReference type="InterPro" id="IPR002933">
    <property type="entry name" value="Peptidase_M20"/>
</dbReference>
<dbReference type="Pfam" id="PF07687">
    <property type="entry name" value="M20_dimer"/>
    <property type="match status" value="1"/>
</dbReference>
<dbReference type="Gene3D" id="3.30.70.360">
    <property type="match status" value="1"/>
</dbReference>
<organism evidence="3 4">
    <name type="scientific">Natronorubrum tibetense GA33</name>
    <dbReference type="NCBI Taxonomy" id="1114856"/>
    <lineage>
        <taxon>Archaea</taxon>
        <taxon>Methanobacteriati</taxon>
        <taxon>Methanobacteriota</taxon>
        <taxon>Stenosarchaea group</taxon>
        <taxon>Halobacteria</taxon>
        <taxon>Halobacteriales</taxon>
        <taxon>Natrialbaceae</taxon>
        <taxon>Natronorubrum</taxon>
    </lineage>
</organism>
<dbReference type="eggNOG" id="arCOG01109">
    <property type="taxonomic scope" value="Archaea"/>
</dbReference>
<keyword evidence="4" id="KW-1185">Reference proteome</keyword>
<dbReference type="NCBIfam" id="TIGR01879">
    <property type="entry name" value="hydantase"/>
    <property type="match status" value="1"/>
</dbReference>
<dbReference type="SUPFAM" id="SSF53187">
    <property type="entry name" value="Zn-dependent exopeptidases"/>
    <property type="match status" value="1"/>
</dbReference>
<dbReference type="PANTHER" id="PTHR32494:SF5">
    <property type="entry name" value="ALLANTOATE AMIDOHYDROLASE"/>
    <property type="match status" value="1"/>
</dbReference>
<protein>
    <submittedName>
        <fullName evidence="3">Allantoate amidohydrolase</fullName>
    </submittedName>
</protein>
<dbReference type="PIRSF" id="PIRSF001235">
    <property type="entry name" value="Amidase_carbamoylase"/>
    <property type="match status" value="1"/>
</dbReference>
<dbReference type="AlphaFoldDB" id="L9VKP7"/>
<evidence type="ECO:0000256" key="1">
    <source>
        <dbReference type="ARBA" id="ARBA00022801"/>
    </source>
</evidence>
<dbReference type="STRING" id="1114856.GCA_000383975_04184"/>
<gene>
    <name evidence="3" type="ORF">C496_19465</name>
</gene>
<dbReference type="GO" id="GO:0016813">
    <property type="term" value="F:hydrolase activity, acting on carbon-nitrogen (but not peptide) bonds, in linear amidines"/>
    <property type="evidence" value="ECO:0007669"/>
    <property type="project" value="InterPro"/>
</dbReference>
<accession>L9VKP7</accession>
<proteinExistence type="predicted"/>
<reference evidence="3 4" key="1">
    <citation type="journal article" date="2014" name="PLoS Genet.">
        <title>Phylogenetically driven sequencing of extremely halophilic archaea reveals strategies for static and dynamic osmo-response.</title>
        <authorList>
            <person name="Becker E.A."/>
            <person name="Seitzer P.M."/>
            <person name="Tritt A."/>
            <person name="Larsen D."/>
            <person name="Krusor M."/>
            <person name="Yao A.I."/>
            <person name="Wu D."/>
            <person name="Madern D."/>
            <person name="Eisen J.A."/>
            <person name="Darling A.E."/>
            <person name="Facciotti M.T."/>
        </authorList>
    </citation>
    <scope>NUCLEOTIDE SEQUENCE [LARGE SCALE GENOMIC DNA]</scope>
    <source>
        <strain evidence="3 4">GA33</strain>
    </source>
</reference>
<dbReference type="PATRIC" id="fig|1114856.3.peg.4026"/>
<dbReference type="NCBIfam" id="NF006769">
    <property type="entry name" value="PRK09290.1-3"/>
    <property type="match status" value="1"/>
</dbReference>